<dbReference type="RefSeq" id="WP_002729837.1">
    <property type="nucleotide sequence ID" value="NZ_CAHP01000028.1"/>
</dbReference>
<comment type="caution">
    <text evidence="1">The sequence shown here is derived from an EMBL/GenBank/DDBJ whole genome shotgun (WGS) entry which is preliminary data.</text>
</comment>
<dbReference type="EMBL" id="CAHP01000028">
    <property type="protein sequence ID" value="CCG42194.1"/>
    <property type="molecule type" value="Genomic_DNA"/>
</dbReference>
<name>H8FV06_MAGML</name>
<dbReference type="Pfam" id="PF10076">
    <property type="entry name" value="Phage_Mu_Gp48"/>
    <property type="match status" value="1"/>
</dbReference>
<dbReference type="STRING" id="1150626.PHAMO_340067"/>
<evidence type="ECO:0000313" key="1">
    <source>
        <dbReference type="EMBL" id="CCG42194.1"/>
    </source>
</evidence>
<dbReference type="Proteomes" id="UP000004169">
    <property type="component" value="Unassembled WGS sequence"/>
</dbReference>
<proteinExistence type="predicted"/>
<organism evidence="1 2">
    <name type="scientific">Magnetospirillum molischianum DSM 120</name>
    <dbReference type="NCBI Taxonomy" id="1150626"/>
    <lineage>
        <taxon>Bacteria</taxon>
        <taxon>Pseudomonadati</taxon>
        <taxon>Pseudomonadota</taxon>
        <taxon>Alphaproteobacteria</taxon>
        <taxon>Rhodospirillales</taxon>
        <taxon>Rhodospirillaceae</taxon>
        <taxon>Magnetospirillum</taxon>
    </lineage>
</organism>
<reference evidence="1 2" key="1">
    <citation type="journal article" date="2012" name="J. Bacteriol.">
        <title>Draft Genome Sequence of the Purple Photosynthetic Bacterium Phaeospirillum molischianum DSM120, a Particularly Versatile Bacterium.</title>
        <authorList>
            <person name="Duquesne K."/>
            <person name="Prima V."/>
            <person name="Ji B."/>
            <person name="Rouy Z."/>
            <person name="Medigue C."/>
            <person name="Talla E."/>
            <person name="Sturgis J.N."/>
        </authorList>
    </citation>
    <scope>NUCLEOTIDE SEQUENCE [LARGE SCALE GENOMIC DNA]</scope>
    <source>
        <strain evidence="2">DSM120</strain>
    </source>
</reference>
<dbReference type="eggNOG" id="COG3778">
    <property type="taxonomic scope" value="Bacteria"/>
</dbReference>
<gene>
    <name evidence="1" type="ORF">PHAMO_340067</name>
</gene>
<dbReference type="InterPro" id="IPR018755">
    <property type="entry name" value="Phage_Mu_Gp48"/>
</dbReference>
<dbReference type="AlphaFoldDB" id="H8FV06"/>
<protein>
    <submittedName>
        <fullName evidence="1">Putative Tail protein</fullName>
    </submittedName>
</protein>
<evidence type="ECO:0000313" key="2">
    <source>
        <dbReference type="Proteomes" id="UP000004169"/>
    </source>
</evidence>
<accession>H8FV06</accession>
<sequence length="199" mass="21722">MADLIAADATDYYRQLLALRPPGPAWPVDDPILRGLAAECARAHTRLVSLLDEADPRSTREMLSAWERQAGLPDACSAGIATTVQERRAAVVDAITARGGASVAYLQAIAIRLGYAVAIKEFRPFICGKSRCGDVLGGPHRNRHYLRITVLGPRLTDFRAGVSRCGERLGKFTRAEDLECRLRRVAPAHVVLIFAYKGV</sequence>
<keyword evidence="2" id="KW-1185">Reference proteome</keyword>